<dbReference type="SUPFAM" id="SSF53756">
    <property type="entry name" value="UDP-Glycosyltransferase/glycogen phosphorylase"/>
    <property type="match status" value="1"/>
</dbReference>
<protein>
    <submittedName>
        <fullName evidence="1">Glycosyltransferase family 4 protein</fullName>
    </submittedName>
</protein>
<reference evidence="1 2" key="1">
    <citation type="submission" date="2023-11" db="EMBL/GenBank/DDBJ databases">
        <title>Gilvimarinus fulvus sp. nov., isolated from the surface of Kelp.</title>
        <authorList>
            <person name="Sun Y.Y."/>
            <person name="Gong Y."/>
            <person name="Du Z.J."/>
        </authorList>
    </citation>
    <scope>NUCLEOTIDE SEQUENCE [LARGE SCALE GENOMIC DNA]</scope>
    <source>
        <strain evidence="1 2">SDUM040013</strain>
    </source>
</reference>
<evidence type="ECO:0000313" key="1">
    <source>
        <dbReference type="EMBL" id="MDX6849559.1"/>
    </source>
</evidence>
<proteinExistence type="predicted"/>
<comment type="caution">
    <text evidence="1">The sequence shown here is derived from an EMBL/GenBank/DDBJ whole genome shotgun (WGS) entry which is preliminary data.</text>
</comment>
<gene>
    <name evidence="1" type="ORF">SCD92_09315</name>
</gene>
<accession>A0ABU4RY25</accession>
<dbReference type="EMBL" id="JAXAFO010000013">
    <property type="protein sequence ID" value="MDX6849559.1"/>
    <property type="molecule type" value="Genomic_DNA"/>
</dbReference>
<evidence type="ECO:0000313" key="2">
    <source>
        <dbReference type="Proteomes" id="UP001273505"/>
    </source>
</evidence>
<dbReference type="Pfam" id="PF13692">
    <property type="entry name" value="Glyco_trans_1_4"/>
    <property type="match status" value="1"/>
</dbReference>
<sequence>MNSIALILGYVWPEPNSSAAGARIVQLIKALQSRGLEVHFACAAAPTEHQIDLGAMQVTAHTIELNSSSFNQFVATLEPELVIFDRFVTEEQFGWRVAESCSGAMRILDTEDLHSLRYAREKILKKAQKNNQECGPVLAQSQEIFQVMREDELVMREVAAIFRCDLSLMISEFEIDLLTRFFSVPASLLLHVPFMVECSARSTPTFAEREHFVSIGNFRHAPNWDAVLWLKQDLWPLLRRRCPSAQLHIYGAYPPKKATQLTNPKERFLVKGWADDALQVVENAKVLLAPLRFGAGIKGKIVDAMRTSTPSVVTSIAAESMAGDCAWPGIVADTKESFVDAAAQIYQNESHWLLASQACLPLLCSRYDFAMRSEELMSIVCARLQSLERFRRNNFLGGMFQYHSARSTEFMSRWIEVKSRINAQ</sequence>
<name>A0ABU4RY25_9GAMM</name>
<organism evidence="1 2">
    <name type="scientific">Gilvimarinus gilvus</name>
    <dbReference type="NCBI Taxonomy" id="3058038"/>
    <lineage>
        <taxon>Bacteria</taxon>
        <taxon>Pseudomonadati</taxon>
        <taxon>Pseudomonadota</taxon>
        <taxon>Gammaproteobacteria</taxon>
        <taxon>Cellvibrionales</taxon>
        <taxon>Cellvibrionaceae</taxon>
        <taxon>Gilvimarinus</taxon>
    </lineage>
</organism>
<dbReference type="Proteomes" id="UP001273505">
    <property type="component" value="Unassembled WGS sequence"/>
</dbReference>
<dbReference type="RefSeq" id="WP_319835083.1">
    <property type="nucleotide sequence ID" value="NZ_JAXAFO010000013.1"/>
</dbReference>
<keyword evidence="2" id="KW-1185">Reference proteome</keyword>
<dbReference type="Gene3D" id="3.40.50.2000">
    <property type="entry name" value="Glycogen Phosphorylase B"/>
    <property type="match status" value="1"/>
</dbReference>